<dbReference type="OrthoDB" id="1022638at2759"/>
<keyword evidence="3" id="KW-1185">Reference proteome</keyword>
<dbReference type="CDD" id="cd18186">
    <property type="entry name" value="BTB_POZ_ZBTB_KLHL-like"/>
    <property type="match status" value="1"/>
</dbReference>
<comment type="caution">
    <text evidence="2">The sequence shown here is derived from an EMBL/GenBank/DDBJ whole genome shotgun (WGS) entry which is preliminary data.</text>
</comment>
<evidence type="ECO:0000313" key="3">
    <source>
        <dbReference type="Proteomes" id="UP000185904"/>
    </source>
</evidence>
<protein>
    <recommendedName>
        <fullName evidence="1">BTB domain-containing protein</fullName>
    </recommendedName>
</protein>
<name>A0A178D4J0_9EURO</name>
<dbReference type="InterPro" id="IPR011333">
    <property type="entry name" value="SKP1/BTB/POZ_sf"/>
</dbReference>
<accession>A0A178D4J0</accession>
<dbReference type="PANTHER" id="PTHR47843">
    <property type="entry name" value="BTB DOMAIN-CONTAINING PROTEIN-RELATED"/>
    <property type="match status" value="1"/>
</dbReference>
<dbReference type="PANTHER" id="PTHR47843:SF2">
    <property type="entry name" value="BTB DOMAIN-CONTAINING PROTEIN"/>
    <property type="match status" value="1"/>
</dbReference>
<dbReference type="RefSeq" id="XP_022501235.1">
    <property type="nucleotide sequence ID" value="XM_022642677.1"/>
</dbReference>
<dbReference type="Gene3D" id="3.30.710.10">
    <property type="entry name" value="Potassium Channel Kv1.1, Chain A"/>
    <property type="match status" value="1"/>
</dbReference>
<feature type="domain" description="BTB" evidence="1">
    <location>
        <begin position="1"/>
        <end position="65"/>
    </location>
</feature>
<evidence type="ECO:0000313" key="2">
    <source>
        <dbReference type="EMBL" id="OAL36223.1"/>
    </source>
</evidence>
<dbReference type="Proteomes" id="UP000185904">
    <property type="component" value="Unassembled WGS sequence"/>
</dbReference>
<sequence>MVGADQVKYVVHKTSLCAASKFFEATFNGIFLEAATQELKLPEDEPDIIKFLCDWLYIKSVPEKEWSPPAPWEPDTFWLKVYIAADKFMMRGVKTIAFDEITSMFTATESTIPNPTFIDALYQHRDAEALHTYVAGHITYWMPKAARKRDWLPLLQQSDRLAAITGATIADQAPEHPVFAHPGADAGFAEKNGHGLSDEDKKKRPDTWGMAMQTLRVAAIDKTCAHACYGVYVPRNPPSIVDTSGAAATRRRRARRPKRCWVVDDILRSIVKERRGSVSQNSAS</sequence>
<dbReference type="InterPro" id="IPR000210">
    <property type="entry name" value="BTB/POZ_dom"/>
</dbReference>
<dbReference type="Pfam" id="PF00651">
    <property type="entry name" value="BTB"/>
    <property type="match status" value="1"/>
</dbReference>
<organism evidence="2 3">
    <name type="scientific">Fonsecaea nubica</name>
    <dbReference type="NCBI Taxonomy" id="856822"/>
    <lineage>
        <taxon>Eukaryota</taxon>
        <taxon>Fungi</taxon>
        <taxon>Dikarya</taxon>
        <taxon>Ascomycota</taxon>
        <taxon>Pezizomycotina</taxon>
        <taxon>Eurotiomycetes</taxon>
        <taxon>Chaetothyriomycetidae</taxon>
        <taxon>Chaetothyriales</taxon>
        <taxon>Herpotrichiellaceae</taxon>
        <taxon>Fonsecaea</taxon>
    </lineage>
</organism>
<dbReference type="AlphaFoldDB" id="A0A178D4J0"/>
<proteinExistence type="predicted"/>
<dbReference type="SUPFAM" id="SSF54695">
    <property type="entry name" value="POZ domain"/>
    <property type="match status" value="1"/>
</dbReference>
<gene>
    <name evidence="2" type="ORF">AYO20_04381</name>
</gene>
<dbReference type="GeneID" id="34587799"/>
<evidence type="ECO:0000259" key="1">
    <source>
        <dbReference type="PROSITE" id="PS50097"/>
    </source>
</evidence>
<reference evidence="2 3" key="1">
    <citation type="submission" date="2016-03" db="EMBL/GenBank/DDBJ databases">
        <title>The draft genome sequence of Fonsecaea nubica causative agent of cutaneous subcutaneous infection in human host.</title>
        <authorList>
            <person name="Costa F."/>
            <person name="Sybren D.H."/>
            <person name="Raittz R.T."/>
            <person name="Weiss V.A."/>
            <person name="Leao A.C."/>
            <person name="Gomes R."/>
            <person name="De Souza E.M."/>
            <person name="Pedrosa F.O."/>
            <person name="Steffens M.B."/>
            <person name="Bombassaro A."/>
            <person name="Tadra-Sfeir M.Z."/>
            <person name="Moreno L.F."/>
            <person name="Najafzadeh M.J."/>
            <person name="Felipe M.S."/>
            <person name="Teixeira M."/>
            <person name="Sun J."/>
            <person name="Xi L."/>
            <person name="Castro M.A."/>
            <person name="Vicente V.A."/>
        </authorList>
    </citation>
    <scope>NUCLEOTIDE SEQUENCE [LARGE SCALE GENOMIC DNA]</scope>
    <source>
        <strain evidence="2 3">CBS 269.64</strain>
    </source>
</reference>
<dbReference type="PROSITE" id="PS50097">
    <property type="entry name" value="BTB"/>
    <property type="match status" value="1"/>
</dbReference>
<dbReference type="EMBL" id="LVCJ01000023">
    <property type="protein sequence ID" value="OAL36223.1"/>
    <property type="molecule type" value="Genomic_DNA"/>
</dbReference>